<evidence type="ECO:0000313" key="1">
    <source>
        <dbReference type="EMBL" id="KAJ1897830.1"/>
    </source>
</evidence>
<accession>A0ACC1INE6</accession>
<comment type="caution">
    <text evidence="1">The sequence shown here is derived from an EMBL/GenBank/DDBJ whole genome shotgun (WGS) entry which is preliminary data.</text>
</comment>
<protein>
    <submittedName>
        <fullName evidence="1">Uncharacterized protein</fullName>
    </submittedName>
</protein>
<keyword evidence="2" id="KW-1185">Reference proteome</keyword>
<reference evidence="1" key="1">
    <citation type="submission" date="2022-07" db="EMBL/GenBank/DDBJ databases">
        <title>Phylogenomic reconstructions and comparative analyses of Kickxellomycotina fungi.</title>
        <authorList>
            <person name="Reynolds N.K."/>
            <person name="Stajich J.E."/>
            <person name="Barry K."/>
            <person name="Grigoriev I.V."/>
            <person name="Crous P."/>
            <person name="Smith M.E."/>
        </authorList>
    </citation>
    <scope>NUCLEOTIDE SEQUENCE</scope>
    <source>
        <strain evidence="1">Benny 63K</strain>
    </source>
</reference>
<gene>
    <name evidence="1" type="ORF">LPJ66_003126</name>
</gene>
<evidence type="ECO:0000313" key="2">
    <source>
        <dbReference type="Proteomes" id="UP001150581"/>
    </source>
</evidence>
<name>A0ACC1INE6_9FUNG</name>
<organism evidence="1 2">
    <name type="scientific">Kickxella alabastrina</name>
    <dbReference type="NCBI Taxonomy" id="61397"/>
    <lineage>
        <taxon>Eukaryota</taxon>
        <taxon>Fungi</taxon>
        <taxon>Fungi incertae sedis</taxon>
        <taxon>Zoopagomycota</taxon>
        <taxon>Kickxellomycotina</taxon>
        <taxon>Kickxellomycetes</taxon>
        <taxon>Kickxellales</taxon>
        <taxon>Kickxellaceae</taxon>
        <taxon>Kickxella</taxon>
    </lineage>
</organism>
<dbReference type="EMBL" id="JANBPG010000294">
    <property type="protein sequence ID" value="KAJ1897830.1"/>
    <property type="molecule type" value="Genomic_DNA"/>
</dbReference>
<dbReference type="Proteomes" id="UP001150581">
    <property type="component" value="Unassembled WGS sequence"/>
</dbReference>
<sequence length="242" mass="27579">MAEEIIEKTENFVHEYMNKYDCSHDWQHVNRVVRQALALARMQSQTKQVDVLVVHLAALLHDVDDAKYVHHDDTKFSSENFLVGLGMDSARAAFVCRVADGVSFRKELLAEELHKQGTGDEDDWEWRQSCVELACVQDADRLDAIGAFGVLRCAAFSGARNRTLHAPKDSFIENITYEQYVQATDNSAATAISHFHEKLLQLAAKMKTDQGRQEAQRRHDFMLQFIRQVDCEFAFGDRAGEK</sequence>
<proteinExistence type="predicted"/>